<dbReference type="AlphaFoldDB" id="A0A6G0T8U4"/>
<keyword evidence="1" id="KW-0812">Transmembrane</keyword>
<reference evidence="2 3" key="1">
    <citation type="submission" date="2019-08" db="EMBL/GenBank/DDBJ databases">
        <title>The genome of the soybean aphid Biotype 1, its phylome, world population structure and adaptation to the North American continent.</title>
        <authorList>
            <person name="Giordano R."/>
            <person name="Donthu R.K."/>
            <person name="Hernandez A.G."/>
            <person name="Wright C.L."/>
            <person name="Zimin A.V."/>
        </authorList>
    </citation>
    <scope>NUCLEOTIDE SEQUENCE [LARGE SCALE GENOMIC DNA]</scope>
    <source>
        <tissue evidence="2">Whole aphids</tissue>
    </source>
</reference>
<name>A0A6G0T8U4_APHGL</name>
<protein>
    <submittedName>
        <fullName evidence="2">Uncharacterized protein</fullName>
    </submittedName>
</protein>
<dbReference type="Proteomes" id="UP000475862">
    <property type="component" value="Unassembled WGS sequence"/>
</dbReference>
<gene>
    <name evidence="2" type="ORF">AGLY_012606</name>
</gene>
<sequence length="376" mass="41611">MYKRDDSSKFVSEPTSIDDIRAAAILAFRLCGPLKSFVPSVGKASFFSSNETDRGIFDIFNGLLALGTLPGSFFIVSFLEFGELKKGPSIESLEEKSDLEFKENCCSPLLETQSLVSFEILIFSISLELDCNLFFEDVKLSSSEEESNKLNNVSSSVSSSSDEKKLLNFFLGNNSFLVTILSDTLELNSSIFSLFNLPLTLFSSMGGFDTCFISFDLFNTSTCIGVELRTDICFDLLLNKSSSDEESKSFEDLSSVVEWKTNSFVFSFESINSSSESDSENIFFDEILSLVKLSLESKISCFKVGETVTVFLSDRFFNGLVSFIKSLCTTVTEFGFELSTVLFEILKSFLISSALSFCVVTAIFLLISGIVDGLYL</sequence>
<keyword evidence="3" id="KW-1185">Reference proteome</keyword>
<evidence type="ECO:0000313" key="3">
    <source>
        <dbReference type="Proteomes" id="UP000475862"/>
    </source>
</evidence>
<evidence type="ECO:0000256" key="1">
    <source>
        <dbReference type="SAM" id="Phobius"/>
    </source>
</evidence>
<accession>A0A6G0T8U4</accession>
<keyword evidence="1" id="KW-0472">Membrane</keyword>
<organism evidence="2 3">
    <name type="scientific">Aphis glycines</name>
    <name type="common">Soybean aphid</name>
    <dbReference type="NCBI Taxonomy" id="307491"/>
    <lineage>
        <taxon>Eukaryota</taxon>
        <taxon>Metazoa</taxon>
        <taxon>Ecdysozoa</taxon>
        <taxon>Arthropoda</taxon>
        <taxon>Hexapoda</taxon>
        <taxon>Insecta</taxon>
        <taxon>Pterygota</taxon>
        <taxon>Neoptera</taxon>
        <taxon>Paraneoptera</taxon>
        <taxon>Hemiptera</taxon>
        <taxon>Sternorrhyncha</taxon>
        <taxon>Aphidomorpha</taxon>
        <taxon>Aphidoidea</taxon>
        <taxon>Aphididae</taxon>
        <taxon>Aphidini</taxon>
        <taxon>Aphis</taxon>
        <taxon>Aphis</taxon>
    </lineage>
</organism>
<feature type="transmembrane region" description="Helical" evidence="1">
    <location>
        <begin position="349"/>
        <end position="371"/>
    </location>
</feature>
<proteinExistence type="predicted"/>
<keyword evidence="1" id="KW-1133">Transmembrane helix</keyword>
<feature type="transmembrane region" description="Helical" evidence="1">
    <location>
        <begin position="59"/>
        <end position="79"/>
    </location>
</feature>
<dbReference type="EMBL" id="VYZN01000049">
    <property type="protein sequence ID" value="KAE9528184.1"/>
    <property type="molecule type" value="Genomic_DNA"/>
</dbReference>
<comment type="caution">
    <text evidence="2">The sequence shown here is derived from an EMBL/GenBank/DDBJ whole genome shotgun (WGS) entry which is preliminary data.</text>
</comment>
<evidence type="ECO:0000313" key="2">
    <source>
        <dbReference type="EMBL" id="KAE9528184.1"/>
    </source>
</evidence>